<feature type="domain" description="C2H2-type" evidence="20">
    <location>
        <begin position="72"/>
        <end position="99"/>
    </location>
</feature>
<comment type="caution">
    <text evidence="21">The sequence shown here is derived from an EMBL/GenBank/DDBJ whole genome shotgun (WGS) entry which is preliminary data.</text>
</comment>
<dbReference type="GO" id="GO:0009898">
    <property type="term" value="C:cytoplasmic side of plasma membrane"/>
    <property type="evidence" value="ECO:0007669"/>
    <property type="project" value="TreeGrafter"/>
</dbReference>
<dbReference type="GO" id="GO:0005524">
    <property type="term" value="F:ATP binding"/>
    <property type="evidence" value="ECO:0007669"/>
    <property type="project" value="UniProtKB-KW"/>
</dbReference>
<evidence type="ECO:0000313" key="22">
    <source>
        <dbReference type="Proteomes" id="UP000740926"/>
    </source>
</evidence>
<comment type="function">
    <text evidence="15">Acyl-CoA synthetase required for both the import of long chain fatty acids (LCFAs) (C14-C18) and the activation very long chain fatty acids (VLCFAs) (C20-C26) by esterification of the fatty acids into metabolically active CoA-thioesters for subsequent degradation or incorporation into phospholipids. The transport and fatty acyl-CoA synthetase activities are genetically separable and are thus independent activities. Esterifies VLCFAs in the peroxisome matrix. The VLCFAs are actively transported into peroxisomes by a PXA1-PXA2 heterodimeric transporter in the peroxisomal membrane.</text>
</comment>
<feature type="domain" description="C2H2-type" evidence="20">
    <location>
        <begin position="42"/>
        <end position="71"/>
    </location>
</feature>
<keyword evidence="3" id="KW-0813">Transport</keyword>
<dbReference type="Pfam" id="PF00501">
    <property type="entry name" value="AMP-binding"/>
    <property type="match status" value="1"/>
</dbReference>
<evidence type="ECO:0000256" key="15">
    <source>
        <dbReference type="ARBA" id="ARBA00060276"/>
    </source>
</evidence>
<dbReference type="EMBL" id="JAANIU010000091">
    <property type="protein sequence ID" value="KAG1575342.1"/>
    <property type="molecule type" value="Genomic_DNA"/>
</dbReference>
<keyword evidence="6" id="KW-0812">Transmembrane</keyword>
<dbReference type="Pfam" id="PF13193">
    <property type="entry name" value="AMP-binding_C"/>
    <property type="match status" value="1"/>
</dbReference>
<evidence type="ECO:0000256" key="16">
    <source>
        <dbReference type="ARBA" id="ARBA00068795"/>
    </source>
</evidence>
<evidence type="ECO:0000256" key="14">
    <source>
        <dbReference type="ARBA" id="ARBA00051585"/>
    </source>
</evidence>
<evidence type="ECO:0000256" key="11">
    <source>
        <dbReference type="ARBA" id="ARBA00023136"/>
    </source>
</evidence>
<dbReference type="InterPro" id="IPR025110">
    <property type="entry name" value="AMP-bd_C"/>
</dbReference>
<evidence type="ECO:0000256" key="12">
    <source>
        <dbReference type="ARBA" id="ARBA00023140"/>
    </source>
</evidence>
<proteinExistence type="inferred from homology"/>
<evidence type="ECO:0000313" key="21">
    <source>
        <dbReference type="EMBL" id="KAG1575342.1"/>
    </source>
</evidence>
<dbReference type="InterPro" id="IPR042099">
    <property type="entry name" value="ANL_N_sf"/>
</dbReference>
<evidence type="ECO:0000256" key="9">
    <source>
        <dbReference type="ARBA" id="ARBA00022989"/>
    </source>
</evidence>
<keyword evidence="18" id="KW-0479">Metal-binding</keyword>
<evidence type="ECO:0000256" key="7">
    <source>
        <dbReference type="ARBA" id="ARBA00022741"/>
    </source>
</evidence>
<dbReference type="Gene3D" id="3.30.160.60">
    <property type="entry name" value="Classic Zinc Finger"/>
    <property type="match status" value="2"/>
</dbReference>
<protein>
    <recommendedName>
        <fullName evidence="16">Very long-chain fatty acid transport protein</fullName>
    </recommendedName>
    <alternativeName>
        <fullName evidence="17">Very-long-chain acyl-CoA synthetase</fullName>
    </alternativeName>
</protein>
<keyword evidence="4" id="KW-1003">Cell membrane</keyword>
<dbReference type="PROSITE" id="PS50157">
    <property type="entry name" value="ZINC_FINGER_C2H2_2"/>
    <property type="match status" value="2"/>
</dbReference>
<evidence type="ECO:0000256" key="1">
    <source>
        <dbReference type="ARBA" id="ARBA00004651"/>
    </source>
</evidence>
<evidence type="ECO:0000256" key="4">
    <source>
        <dbReference type="ARBA" id="ARBA00022475"/>
    </source>
</evidence>
<accession>A0A9P6ZD53</accession>
<dbReference type="PANTHER" id="PTHR43107">
    <property type="entry name" value="LONG-CHAIN FATTY ACID TRANSPORT PROTEIN"/>
    <property type="match status" value="1"/>
</dbReference>
<keyword evidence="9" id="KW-1133">Transmembrane helix</keyword>
<organism evidence="21 22">
    <name type="scientific">Rhizopus delemar</name>
    <dbReference type="NCBI Taxonomy" id="936053"/>
    <lineage>
        <taxon>Eukaryota</taxon>
        <taxon>Fungi</taxon>
        <taxon>Fungi incertae sedis</taxon>
        <taxon>Mucoromycota</taxon>
        <taxon>Mucoromycotina</taxon>
        <taxon>Mucoromycetes</taxon>
        <taxon>Mucorales</taxon>
        <taxon>Mucorineae</taxon>
        <taxon>Rhizopodaceae</taxon>
        <taxon>Rhizopus</taxon>
    </lineage>
</organism>
<evidence type="ECO:0000256" key="13">
    <source>
        <dbReference type="ARBA" id="ARBA00046271"/>
    </source>
</evidence>
<dbReference type="GO" id="GO:0044539">
    <property type="term" value="P:long-chain fatty acid import into cell"/>
    <property type="evidence" value="ECO:0007669"/>
    <property type="project" value="TreeGrafter"/>
</dbReference>
<dbReference type="AlphaFoldDB" id="A0A9P6ZD53"/>
<evidence type="ECO:0000256" key="8">
    <source>
        <dbReference type="ARBA" id="ARBA00022840"/>
    </source>
</evidence>
<evidence type="ECO:0000256" key="2">
    <source>
        <dbReference type="ARBA" id="ARBA00006432"/>
    </source>
</evidence>
<dbReference type="PROSITE" id="PS00455">
    <property type="entry name" value="AMP_BINDING"/>
    <property type="match status" value="1"/>
</dbReference>
<dbReference type="GO" id="GO:0008270">
    <property type="term" value="F:zinc ion binding"/>
    <property type="evidence" value="ECO:0007669"/>
    <property type="project" value="UniProtKB-KW"/>
</dbReference>
<dbReference type="InterPro" id="IPR020845">
    <property type="entry name" value="AMP-binding_CS"/>
</dbReference>
<keyword evidence="18" id="KW-0863">Zinc-finger</keyword>
<keyword evidence="7" id="KW-0547">Nucleotide-binding</keyword>
<dbReference type="SUPFAM" id="SSF57667">
    <property type="entry name" value="beta-beta-alpha zinc fingers"/>
    <property type="match status" value="1"/>
</dbReference>
<keyword evidence="12" id="KW-0576">Peroxisome</keyword>
<dbReference type="Proteomes" id="UP000740926">
    <property type="component" value="Unassembled WGS sequence"/>
</dbReference>
<keyword evidence="5" id="KW-0436">Ligase</keyword>
<dbReference type="InterPro" id="IPR000873">
    <property type="entry name" value="AMP-dep_synth/lig_dom"/>
</dbReference>
<sequence>MVMDSHLCKWANCYSIFDDPELLYFHLTNDHVGRKSTGNLCLTCHWEKCDVTVIKRDHITSHLRVHVPLKPHKCQYCSKLFKRPQDLKKHEKIHNEQRVSQFRSQHHNPLTPPDRLNKDMSPILPEENASHPISPPQSIYSEDMQTENYLYTGASSSSSKVDKKTMYNNFHTPNMMPQAIDNNTYTSPECVLHDLFFPMEANNRPIYSPDIANRLDQVQALIDAGTITQSDFNFNISNEQQLTDMNVWLTSLYNSLQQIPSQQPITEPLMNPSSVPCPIVPSQMYPENDIYIRSQPIVVPSQSTHELYSSGPPLVNYQNNHIGLIGQRQHYMTIPDISMQDFHPELRTATNLTNANSKSNAFSETTKALDEKNKDMATPSPSEIKTVEKKTISNETECKQTNEVRKLVETDLSGLSLDEQPKSPSKESEIYLLSRRRYRHRQLLKQMKEWINNNYNQQKSTKTETNKITMLLCHFLFLIIVFEDIFSVAAAGLGGLLGAMYLDAKCLLSSDLKKVKNALSAQLGLRKLESQGQVHSYYRFKEKAKQFPNDIFVIFEGKEYTFHHIEKDVVCMMHQNHPTFIILLLAISKIGGIPSLVNTNLTDHSLLHCIKVAYCKMFIFDPVYERQVVVNLDEYQKLGIDVVAYGEHTEESELSPLPFGLTLNPSILVNYSDEDTSEEFIKGVSFTEPAYLIYTSGTTGLPKAAIVQHLRVYGSMAFLGKTAGIKKDSRVYCVLPMYHSSGLLVSFSSTLHAGGTFVLGRKFSASRFWKDCVNYKVNVFTYIGEFCRYLLSQPPRPEEKRHQVKVIYGNGMRPDVWERFRERFNIPTFCEFYSATEAPSSMINVNTSELGAGAVGSRGLFIRLLQSEIQIIKIDPVTEEPIRDKNGLCIKCGYEEKGELVVRIQAQSTVVFDGYYKNKEATQKKILSNVLQKGDLYFRSGDLLSMNSDGFYYFSDRLGDTFRWKSENVATTEVAQVLDEYPEIAEANVYGTLVPNHDGRAGMAAIVLKQGVTIDFKDLYHFLHQRLPKYAIPLFIRFIPAMEITGTFKHQKVHFRNQGIDLTQIPKSEPVYWHKNGTYVPFTLEDYAKINTGQAKL</sequence>
<dbReference type="FunFam" id="3.40.50.12780:FF:000019">
    <property type="entry name" value="Long-chain fatty acid transporter"/>
    <property type="match status" value="1"/>
</dbReference>
<name>A0A9P6ZD53_9FUNG</name>
<evidence type="ECO:0000256" key="6">
    <source>
        <dbReference type="ARBA" id="ARBA00022692"/>
    </source>
</evidence>
<keyword evidence="18" id="KW-0862">Zinc</keyword>
<comment type="similarity">
    <text evidence="2">Belongs to the ATP-dependent AMP-binding enzyme family.</text>
</comment>
<keyword evidence="22" id="KW-1185">Reference proteome</keyword>
<evidence type="ECO:0000256" key="19">
    <source>
        <dbReference type="SAM" id="MobiDB-lite"/>
    </source>
</evidence>
<evidence type="ECO:0000256" key="18">
    <source>
        <dbReference type="PROSITE-ProRule" id="PRU00042"/>
    </source>
</evidence>
<reference evidence="21 22" key="1">
    <citation type="journal article" date="2020" name="Microb. Genom.">
        <title>Genetic diversity of clinical and environmental Mucorales isolates obtained from an investigation of mucormycosis cases among solid organ transplant recipients.</title>
        <authorList>
            <person name="Nguyen M.H."/>
            <person name="Kaul D."/>
            <person name="Muto C."/>
            <person name="Cheng S.J."/>
            <person name="Richter R.A."/>
            <person name="Bruno V.M."/>
            <person name="Liu G."/>
            <person name="Beyhan S."/>
            <person name="Sundermann A.J."/>
            <person name="Mounaud S."/>
            <person name="Pasculle A.W."/>
            <person name="Nierman W.C."/>
            <person name="Driscoll E."/>
            <person name="Cumbie R."/>
            <person name="Clancy C.J."/>
            <person name="Dupont C.L."/>
        </authorList>
    </citation>
    <scope>NUCLEOTIDE SEQUENCE [LARGE SCALE GENOMIC DNA]</scope>
    <source>
        <strain evidence="21 22">GL24</strain>
    </source>
</reference>
<dbReference type="GO" id="GO:0004467">
    <property type="term" value="F:long-chain fatty acid-CoA ligase activity"/>
    <property type="evidence" value="ECO:0007669"/>
    <property type="project" value="TreeGrafter"/>
</dbReference>
<evidence type="ECO:0000256" key="10">
    <source>
        <dbReference type="ARBA" id="ARBA00023055"/>
    </source>
</evidence>
<evidence type="ECO:0000259" key="20">
    <source>
        <dbReference type="PROSITE" id="PS50157"/>
    </source>
</evidence>
<dbReference type="GO" id="GO:0005778">
    <property type="term" value="C:peroxisomal membrane"/>
    <property type="evidence" value="ECO:0007669"/>
    <property type="project" value="UniProtKB-SubCell"/>
</dbReference>
<evidence type="ECO:0000256" key="3">
    <source>
        <dbReference type="ARBA" id="ARBA00022448"/>
    </source>
</evidence>
<dbReference type="InterPro" id="IPR013087">
    <property type="entry name" value="Znf_C2H2_type"/>
</dbReference>
<comment type="catalytic activity">
    <reaction evidence="14">
        <text>a very long-chain fatty acid + ATP + CoA = a very long-chain fatty acyl-CoA + AMP + diphosphate</text>
        <dbReference type="Rhea" id="RHEA:54536"/>
        <dbReference type="ChEBI" id="CHEBI:30616"/>
        <dbReference type="ChEBI" id="CHEBI:33019"/>
        <dbReference type="ChEBI" id="CHEBI:57287"/>
        <dbReference type="ChEBI" id="CHEBI:58950"/>
        <dbReference type="ChEBI" id="CHEBI:138261"/>
        <dbReference type="ChEBI" id="CHEBI:456215"/>
    </reaction>
</comment>
<dbReference type="SUPFAM" id="SSF56801">
    <property type="entry name" value="Acetyl-CoA synthetase-like"/>
    <property type="match status" value="1"/>
</dbReference>
<dbReference type="GO" id="GO:0005811">
    <property type="term" value="C:lipid droplet"/>
    <property type="evidence" value="ECO:0007669"/>
    <property type="project" value="TreeGrafter"/>
</dbReference>
<keyword evidence="10" id="KW-0445">Lipid transport</keyword>
<dbReference type="Gene3D" id="3.30.300.30">
    <property type="match status" value="1"/>
</dbReference>
<dbReference type="Gene3D" id="3.40.50.12780">
    <property type="entry name" value="N-terminal domain of ligase-like"/>
    <property type="match status" value="1"/>
</dbReference>
<dbReference type="PROSITE" id="PS00028">
    <property type="entry name" value="ZINC_FINGER_C2H2_1"/>
    <property type="match status" value="3"/>
</dbReference>
<evidence type="ECO:0000256" key="5">
    <source>
        <dbReference type="ARBA" id="ARBA00022598"/>
    </source>
</evidence>
<dbReference type="GO" id="GO:0005324">
    <property type="term" value="F:long-chain fatty acid transmembrane transporter activity"/>
    <property type="evidence" value="ECO:0007669"/>
    <property type="project" value="TreeGrafter"/>
</dbReference>
<keyword evidence="8" id="KW-0067">ATP-binding</keyword>
<dbReference type="PANTHER" id="PTHR43107:SF15">
    <property type="entry name" value="FATTY ACID TRANSPORT PROTEIN 3, ISOFORM A"/>
    <property type="match status" value="1"/>
</dbReference>
<dbReference type="FunFam" id="3.30.300.30:FF:000002">
    <property type="entry name" value="Long-chain fatty acid transport protein 1"/>
    <property type="match status" value="1"/>
</dbReference>
<comment type="subcellular location">
    <subcellularLocation>
        <location evidence="1">Cell membrane</location>
        <topology evidence="1">Multi-pass membrane protein</topology>
    </subcellularLocation>
    <subcellularLocation>
        <location evidence="13">Peroxisome membrane</location>
    </subcellularLocation>
</comment>
<evidence type="ECO:0000256" key="17">
    <source>
        <dbReference type="ARBA" id="ARBA00078285"/>
    </source>
</evidence>
<dbReference type="InterPro" id="IPR036236">
    <property type="entry name" value="Znf_C2H2_sf"/>
</dbReference>
<feature type="region of interest" description="Disordered" evidence="19">
    <location>
        <begin position="96"/>
        <end position="115"/>
    </location>
</feature>
<dbReference type="InterPro" id="IPR045851">
    <property type="entry name" value="AMP-bd_C_sf"/>
</dbReference>
<dbReference type="SMART" id="SM00355">
    <property type="entry name" value="ZnF_C2H2"/>
    <property type="match status" value="3"/>
</dbReference>
<gene>
    <name evidence="21" type="ORF">G6F50_001161</name>
</gene>
<keyword evidence="11" id="KW-0472">Membrane</keyword>